<dbReference type="SUPFAM" id="SSF110849">
    <property type="entry name" value="ParB/Sulfiredoxin"/>
    <property type="match status" value="1"/>
</dbReference>
<evidence type="ECO:0000256" key="1">
    <source>
        <dbReference type="ARBA" id="ARBA00006295"/>
    </source>
</evidence>
<dbReference type="Pfam" id="PF02195">
    <property type="entry name" value="ParB_N"/>
    <property type="match status" value="1"/>
</dbReference>
<dbReference type="Gene3D" id="1.10.10.2830">
    <property type="match status" value="1"/>
</dbReference>
<protein>
    <submittedName>
        <fullName evidence="3">Plasmid partitioning protein RepB</fullName>
    </submittedName>
</protein>
<proteinExistence type="inferred from homology"/>
<evidence type="ECO:0000259" key="2">
    <source>
        <dbReference type="SMART" id="SM00470"/>
    </source>
</evidence>
<comment type="caution">
    <text evidence="3">The sequence shown here is derived from an EMBL/GenBank/DDBJ whole genome shotgun (WGS) entry which is preliminary data.</text>
</comment>
<dbReference type="InterPro" id="IPR004437">
    <property type="entry name" value="ParB/RepB/Spo0J"/>
</dbReference>
<dbReference type="InterPro" id="IPR036086">
    <property type="entry name" value="ParB/Sulfiredoxin_sf"/>
</dbReference>
<dbReference type="SMART" id="SM00470">
    <property type="entry name" value="ParB"/>
    <property type="match status" value="1"/>
</dbReference>
<dbReference type="InterPro" id="IPR050336">
    <property type="entry name" value="Chromosome_partition/occlusion"/>
</dbReference>
<name>A0ABM8PTC0_9HYPH</name>
<comment type="similarity">
    <text evidence="1">Belongs to the ParB family.</text>
</comment>
<sequence length="336" mass="37239">MSRRDKLAGIFSDAAAETTQKLAAANSEPTLKENYRVLAGPVRSMSLSLDRMDQEAKALSEALQSGEKVVELDPELIEVSFVRDRLDGRLTLQDDLVRSIEENGQEVPILVRHNPSADGRFQVAYGHRRLAACRLLKRKVRAVIRPLSDDELVIAQGIENTARRDLSYIERATFALNLEGRGFPRDVIMRALSTDKTELSKMLSVAKSIPADVICAIGAAPAAGRRRWMELAAKLEDANMLKKADASIQKAGFSEMDSDQRFVRLLAELTNTTNTDDAADAWAPADKSVTVASKSKAKAFMIELTDKNAKPFGEWIKTNLDDLYEAFRKSEKNRGD</sequence>
<dbReference type="EMBL" id="CABFWE030000011">
    <property type="protein sequence ID" value="CAD7047465.1"/>
    <property type="molecule type" value="Genomic_DNA"/>
</dbReference>
<dbReference type="NCBIfam" id="TIGR00180">
    <property type="entry name" value="parB_part"/>
    <property type="match status" value="1"/>
</dbReference>
<dbReference type="InterPro" id="IPR011111">
    <property type="entry name" value="Plasmid_RepB"/>
</dbReference>
<dbReference type="Proteomes" id="UP000601041">
    <property type="component" value="Unassembled WGS sequence"/>
</dbReference>
<dbReference type="InterPro" id="IPR017819">
    <property type="entry name" value="Plasmid_partition_RepB"/>
</dbReference>
<reference evidence="3 4" key="1">
    <citation type="submission" date="2020-11" db="EMBL/GenBank/DDBJ databases">
        <authorList>
            <person name="Lassalle F."/>
        </authorList>
    </citation>
    <scope>NUCLEOTIDE SEQUENCE [LARGE SCALE GENOMIC DNA]</scope>
    <source>
        <strain evidence="3 4">AB21</strain>
    </source>
</reference>
<dbReference type="RefSeq" id="WP_142588897.1">
    <property type="nucleotide sequence ID" value="NZ_CABFWE030000011.1"/>
</dbReference>
<dbReference type="Pfam" id="PF07506">
    <property type="entry name" value="RepB"/>
    <property type="match status" value="1"/>
</dbReference>
<dbReference type="NCBIfam" id="TIGR03454">
    <property type="entry name" value="partition_RepB"/>
    <property type="match status" value="1"/>
</dbReference>
<dbReference type="PANTHER" id="PTHR33375">
    <property type="entry name" value="CHROMOSOME-PARTITIONING PROTEIN PARB-RELATED"/>
    <property type="match status" value="1"/>
</dbReference>
<evidence type="ECO:0000313" key="4">
    <source>
        <dbReference type="Proteomes" id="UP000601041"/>
    </source>
</evidence>
<evidence type="ECO:0000313" key="3">
    <source>
        <dbReference type="EMBL" id="CAD7047465.1"/>
    </source>
</evidence>
<feature type="domain" description="ParB-like N-terminal" evidence="2">
    <location>
        <begin position="70"/>
        <end position="161"/>
    </location>
</feature>
<keyword evidence="4" id="KW-1185">Reference proteome</keyword>
<organism evidence="3 4">
    <name type="scientific">Pseudorhizobium halotolerans</name>
    <dbReference type="NCBI Taxonomy" id="1233081"/>
    <lineage>
        <taxon>Bacteria</taxon>
        <taxon>Pseudomonadati</taxon>
        <taxon>Pseudomonadota</taxon>
        <taxon>Alphaproteobacteria</taxon>
        <taxon>Hyphomicrobiales</taxon>
        <taxon>Rhizobiaceae</taxon>
        <taxon>Rhizobium/Agrobacterium group</taxon>
        <taxon>Pseudorhizobium</taxon>
    </lineage>
</organism>
<dbReference type="InterPro" id="IPR003115">
    <property type="entry name" value="ParB_N"/>
</dbReference>
<accession>A0ABM8PTC0</accession>
<dbReference type="SUPFAM" id="SSF109709">
    <property type="entry name" value="KorB DNA-binding domain-like"/>
    <property type="match status" value="1"/>
</dbReference>
<dbReference type="InterPro" id="IPR037972">
    <property type="entry name" value="RepB_N"/>
</dbReference>
<dbReference type="Gene3D" id="3.90.1530.30">
    <property type="match status" value="1"/>
</dbReference>
<gene>
    <name evidence="3" type="ORF">RHAB21_03785</name>
</gene>
<dbReference type="PANTHER" id="PTHR33375:SF1">
    <property type="entry name" value="CHROMOSOME-PARTITIONING PROTEIN PARB-RELATED"/>
    <property type="match status" value="1"/>
</dbReference>
<dbReference type="CDD" id="cd16405">
    <property type="entry name" value="RepB_like_N"/>
    <property type="match status" value="1"/>
</dbReference>